<dbReference type="PANTHER" id="PTHR47338:SF29">
    <property type="entry name" value="ZN(2)-C6 FUNGAL-TYPE DOMAIN-CONTAINING PROTEIN"/>
    <property type="match status" value="1"/>
</dbReference>
<protein>
    <recommendedName>
        <fullName evidence="6">Xylanolytic transcriptional activator regulatory domain-containing protein</fullName>
    </recommendedName>
</protein>
<evidence type="ECO:0000256" key="5">
    <source>
        <dbReference type="ARBA" id="ARBA00023242"/>
    </source>
</evidence>
<dbReference type="PANTHER" id="PTHR47338">
    <property type="entry name" value="ZN(II)2CYS6 TRANSCRIPTION FACTOR (EUROFUNG)-RELATED"/>
    <property type="match status" value="1"/>
</dbReference>
<dbReference type="STRING" id="1051891.A0A0C3Q2M8"/>
<evidence type="ECO:0000313" key="8">
    <source>
        <dbReference type="Proteomes" id="UP000054248"/>
    </source>
</evidence>
<dbReference type="Proteomes" id="UP000054248">
    <property type="component" value="Unassembled WGS sequence"/>
</dbReference>
<feature type="domain" description="Xylanolytic transcriptional activator regulatory" evidence="6">
    <location>
        <begin position="352"/>
        <end position="440"/>
    </location>
</feature>
<reference evidence="7 8" key="1">
    <citation type="submission" date="2014-04" db="EMBL/GenBank/DDBJ databases">
        <authorList>
            <consortium name="DOE Joint Genome Institute"/>
            <person name="Kuo A."/>
            <person name="Girlanda M."/>
            <person name="Perotto S."/>
            <person name="Kohler A."/>
            <person name="Nagy L.G."/>
            <person name="Floudas D."/>
            <person name="Copeland A."/>
            <person name="Barry K.W."/>
            <person name="Cichocki N."/>
            <person name="Veneault-Fourrey C."/>
            <person name="LaButti K."/>
            <person name="Lindquist E.A."/>
            <person name="Lipzen A."/>
            <person name="Lundell T."/>
            <person name="Morin E."/>
            <person name="Murat C."/>
            <person name="Sun H."/>
            <person name="Tunlid A."/>
            <person name="Henrissat B."/>
            <person name="Grigoriev I.V."/>
            <person name="Hibbett D.S."/>
            <person name="Martin F."/>
            <person name="Nordberg H.P."/>
            <person name="Cantor M.N."/>
            <person name="Hua S.X."/>
        </authorList>
    </citation>
    <scope>NUCLEOTIDE SEQUENCE [LARGE SCALE GENOMIC DNA]</scope>
    <source>
        <strain evidence="7 8">MUT 4182</strain>
    </source>
</reference>
<dbReference type="Pfam" id="PF04082">
    <property type="entry name" value="Fungal_trans"/>
    <property type="match status" value="2"/>
</dbReference>
<evidence type="ECO:0000256" key="2">
    <source>
        <dbReference type="ARBA" id="ARBA00022723"/>
    </source>
</evidence>
<dbReference type="EMBL" id="KN823101">
    <property type="protein sequence ID" value="KIO22765.1"/>
    <property type="molecule type" value="Genomic_DNA"/>
</dbReference>
<dbReference type="SMART" id="SM00906">
    <property type="entry name" value="Fungal_trans"/>
    <property type="match status" value="2"/>
</dbReference>
<sequence length="1409" mass="156589">MAGYFTEIPIPETNSIPITSDGEDPCANCQKAHAHAVKLDPLTAPSEPSCTYDDADLKSIGPKARIATLESENAELRNLLQVAEDKLAKCTCGAAHSAPLPGFAVDMDTASPPESAFTFVTTSAASALQPIQPPSSLSVASSLNPPFSAMSIGSLLAPQSLWDPLGIDSTPITPPMSDSGTFELTTDIWPLNIPPRDTLQHLVETFFSSVPLASRLIHKPSFMMSLQQVPTSPGFPHVSLLHAICGIASLYSPIIRESTNRTPEDSGTSRPFNSGIILRPNAEEGVQGEHYFPRRVDDVVDPGPDGFGAMHIRWTESTLRLSTRVGDRLLQLLQAAVIVTWYHYSRGLVIGVYAWLGSVAKFVAPLGLNVSEGFEPLSRLPPQMLFLLGRPKSAIEAETVRNVFWITYAMERLYTAGTVWTLAMNDEDISQLMPCRLSDFVSGVFVPTRSRQHLFSSNMLLEHYSLTTDPWTLYIKATILVSRVRTFNARYRITSKSGLHNAKTSPTGSELFLRLDQTAAKFCTEIPPAFRTPVGAKVDPLLYMAHLLPHVAMIQLHDPHANFSDSNDPSTIRLASAVQSILELIYAICATSFDLIYLDHASSFCWFVAGATIIRFLKAKMGLKEEAEITRLTQELNVVKFVLGNLGDRTMIGLRQIKLLEELYEDEINSNRDRSDCICRRRPAQDAQLEASGLEESIDFLTVFIRNTQIPKCLVQDLQLLLELSKDIRRAMHVENENFDGSNPCLHCRRSHEQALKVDPLNAPSEPSCIYDSPDLKVMGPKARISALEYEIAELQDLLRITNDRLAQCTCGAAHIPVPQAFTETSASFSPLPAAPGPQPLEATMESEIEFSFPLPALPNTSQFLPGPPLAWDSLSPHSLNQIEEMPQDDSPGSLELTLNIWPLNIPPPATLFHLVEIFFSSVPLASRLIHKPTFISNLRGVPTSPDFPHVAVLHAICALASMYSPIITQPPRRPSQDIRRVRIFASAVMYRLDDGRGPQEQRYFPRRLEDVLDPVPEGFAAMHARWAAESMKPSVRIGDRGLQLLQASIIITWYHYSIGTLVPLYVWLGLMSRFSIPLGMNVAEGFEPLSRLPREMLYVSKMPKTPIEAETWRNIFWITYVTERVCAPGIVWPVIMRDDDISQLMPCRFSDFISGTFVPTQGRQQLFTENVLLHHPSLTTDSWTLYIKATVLASKVRVFNARYRIHGKIRRADPTLAPTQTEEFQSLDRTISAFLQSIPRAFREPIGATVDALSYMAHLLPHVARIQLHDPHAQLRVPEDYSAMQLLSAAREILDLIYNISATSFDVIYLDHACGFCWFLAGATITRFLRVRMDAQDAEEVSTLTQELAAVRYILSKLGERIPIGIRQISLLDELYDQLIRNRDEVVSEVYGASSQGRAGSASSSPGN</sequence>
<dbReference type="GO" id="GO:0008270">
    <property type="term" value="F:zinc ion binding"/>
    <property type="evidence" value="ECO:0007669"/>
    <property type="project" value="InterPro"/>
</dbReference>
<keyword evidence="2" id="KW-0479">Metal-binding</keyword>
<gene>
    <name evidence="7" type="ORF">M407DRAFT_27719</name>
</gene>
<proteinExistence type="predicted"/>
<organism evidence="7 8">
    <name type="scientific">Tulasnella calospora MUT 4182</name>
    <dbReference type="NCBI Taxonomy" id="1051891"/>
    <lineage>
        <taxon>Eukaryota</taxon>
        <taxon>Fungi</taxon>
        <taxon>Dikarya</taxon>
        <taxon>Basidiomycota</taxon>
        <taxon>Agaricomycotina</taxon>
        <taxon>Agaricomycetes</taxon>
        <taxon>Cantharellales</taxon>
        <taxon>Tulasnellaceae</taxon>
        <taxon>Tulasnella</taxon>
    </lineage>
</organism>
<reference evidence="8" key="2">
    <citation type="submission" date="2015-01" db="EMBL/GenBank/DDBJ databases">
        <title>Evolutionary Origins and Diversification of the Mycorrhizal Mutualists.</title>
        <authorList>
            <consortium name="DOE Joint Genome Institute"/>
            <consortium name="Mycorrhizal Genomics Consortium"/>
            <person name="Kohler A."/>
            <person name="Kuo A."/>
            <person name="Nagy L.G."/>
            <person name="Floudas D."/>
            <person name="Copeland A."/>
            <person name="Barry K.W."/>
            <person name="Cichocki N."/>
            <person name="Veneault-Fourrey C."/>
            <person name="LaButti K."/>
            <person name="Lindquist E.A."/>
            <person name="Lipzen A."/>
            <person name="Lundell T."/>
            <person name="Morin E."/>
            <person name="Murat C."/>
            <person name="Riley R."/>
            <person name="Ohm R."/>
            <person name="Sun H."/>
            <person name="Tunlid A."/>
            <person name="Henrissat B."/>
            <person name="Grigoriev I.V."/>
            <person name="Hibbett D.S."/>
            <person name="Martin F."/>
        </authorList>
    </citation>
    <scope>NUCLEOTIDE SEQUENCE [LARGE SCALE GENOMIC DNA]</scope>
    <source>
        <strain evidence="8">MUT 4182</strain>
    </source>
</reference>
<dbReference type="GO" id="GO:0006351">
    <property type="term" value="P:DNA-templated transcription"/>
    <property type="evidence" value="ECO:0007669"/>
    <property type="project" value="InterPro"/>
</dbReference>
<accession>A0A0C3Q2M8</accession>
<dbReference type="GO" id="GO:0005634">
    <property type="term" value="C:nucleus"/>
    <property type="evidence" value="ECO:0007669"/>
    <property type="project" value="UniProtKB-SubCell"/>
</dbReference>
<keyword evidence="8" id="KW-1185">Reference proteome</keyword>
<evidence type="ECO:0000313" key="7">
    <source>
        <dbReference type="EMBL" id="KIO22765.1"/>
    </source>
</evidence>
<keyword evidence="3" id="KW-0805">Transcription regulation</keyword>
<keyword evidence="5" id="KW-0539">Nucleus</keyword>
<dbReference type="GO" id="GO:0000981">
    <property type="term" value="F:DNA-binding transcription factor activity, RNA polymerase II-specific"/>
    <property type="evidence" value="ECO:0007669"/>
    <property type="project" value="InterPro"/>
</dbReference>
<dbReference type="HOGENOM" id="CLU_253787_0_0_1"/>
<feature type="domain" description="Xylanolytic transcriptional activator regulatory" evidence="6">
    <location>
        <begin position="1065"/>
        <end position="1153"/>
    </location>
</feature>
<evidence type="ECO:0000256" key="3">
    <source>
        <dbReference type="ARBA" id="ARBA00023015"/>
    </source>
</evidence>
<name>A0A0C3Q2M8_9AGAM</name>
<evidence type="ECO:0000256" key="4">
    <source>
        <dbReference type="ARBA" id="ARBA00023163"/>
    </source>
</evidence>
<evidence type="ECO:0000259" key="6">
    <source>
        <dbReference type="SMART" id="SM00906"/>
    </source>
</evidence>
<dbReference type="InterPro" id="IPR050815">
    <property type="entry name" value="TF_fung"/>
</dbReference>
<keyword evidence="4" id="KW-0804">Transcription</keyword>
<dbReference type="OrthoDB" id="3223299at2759"/>
<dbReference type="CDD" id="cd12148">
    <property type="entry name" value="fungal_TF_MHR"/>
    <property type="match status" value="2"/>
</dbReference>
<dbReference type="InterPro" id="IPR007219">
    <property type="entry name" value="XnlR_reg_dom"/>
</dbReference>
<evidence type="ECO:0000256" key="1">
    <source>
        <dbReference type="ARBA" id="ARBA00004123"/>
    </source>
</evidence>
<dbReference type="GO" id="GO:0003677">
    <property type="term" value="F:DNA binding"/>
    <property type="evidence" value="ECO:0007669"/>
    <property type="project" value="InterPro"/>
</dbReference>
<comment type="subcellular location">
    <subcellularLocation>
        <location evidence="1">Nucleus</location>
    </subcellularLocation>
</comment>